<sequence>MITLGQPCRICNLELKPLLITRPNLYGTLLDTAADLIGCRQRDLREILDSKQEHKKDILLEFLENEERKIIQNIADLESVCRIIERLRHVDYEVQISYYGVIEDRIYELEEL</sequence>
<proteinExistence type="predicted"/>
<gene>
    <name evidence="1" type="ORF">CSSPJE1EN1_LOCUS26654</name>
</gene>
<name>A0ABP0VBE7_9BRYO</name>
<organism evidence="1 2">
    <name type="scientific">Sphagnum jensenii</name>
    <dbReference type="NCBI Taxonomy" id="128206"/>
    <lineage>
        <taxon>Eukaryota</taxon>
        <taxon>Viridiplantae</taxon>
        <taxon>Streptophyta</taxon>
        <taxon>Embryophyta</taxon>
        <taxon>Bryophyta</taxon>
        <taxon>Sphagnophytina</taxon>
        <taxon>Sphagnopsida</taxon>
        <taxon>Sphagnales</taxon>
        <taxon>Sphagnaceae</taxon>
        <taxon>Sphagnum</taxon>
    </lineage>
</organism>
<dbReference type="EMBL" id="CAXAQS010000349">
    <property type="protein sequence ID" value="CAK9251276.1"/>
    <property type="molecule type" value="Genomic_DNA"/>
</dbReference>
<comment type="caution">
    <text evidence="1">The sequence shown here is derived from an EMBL/GenBank/DDBJ whole genome shotgun (WGS) entry which is preliminary data.</text>
</comment>
<dbReference type="Proteomes" id="UP001497444">
    <property type="component" value="Unassembled WGS sequence"/>
</dbReference>
<evidence type="ECO:0000313" key="1">
    <source>
        <dbReference type="EMBL" id="CAK9251276.1"/>
    </source>
</evidence>
<reference evidence="1" key="1">
    <citation type="submission" date="2024-02" db="EMBL/GenBank/DDBJ databases">
        <authorList>
            <consortium name="ELIXIR-Norway"/>
            <consortium name="Elixir Norway"/>
        </authorList>
    </citation>
    <scope>NUCLEOTIDE SEQUENCE</scope>
</reference>
<evidence type="ECO:0000313" key="2">
    <source>
        <dbReference type="Proteomes" id="UP001497444"/>
    </source>
</evidence>
<keyword evidence="2" id="KW-1185">Reference proteome</keyword>
<accession>A0ABP0VBE7</accession>
<protein>
    <submittedName>
        <fullName evidence="1">Uncharacterized protein</fullName>
    </submittedName>
</protein>